<dbReference type="EMBL" id="GIKN01007815">
    <property type="protein sequence ID" value="NIE50088.1"/>
    <property type="molecule type" value="Transcribed_RNA"/>
</dbReference>
<accession>A0A6G5AHM4</accession>
<proteinExistence type="predicted"/>
<name>A0A6G5AHM4_RHIMP</name>
<sequence length="186" mass="21117">MIVAHVSAFFPRYVVLIVHNAIHNKYKPFCINLGYLSTNAIRSFAHFMTTIIDISMHDFIEYFFQKSKPRLLQQSRQWPCTPSMTCCWFSFFSFKASRFSSSSTALSLRPSSSLDFCSREASSRRSASSREMRSSRSLAIVHPSSICLASNAASLDSAWLRASFKFCTSLLYCTMSSRVPSSWALH</sequence>
<dbReference type="AlphaFoldDB" id="A0A6G5AHM4"/>
<reference evidence="1" key="1">
    <citation type="submission" date="2020-03" db="EMBL/GenBank/DDBJ databases">
        <title>A transcriptome and proteome of the tick Rhipicephalus microplus shaped by the genetic composition of its hosts and developmental stage.</title>
        <authorList>
            <person name="Garcia G.R."/>
            <person name="Ribeiro J.M.C."/>
            <person name="Maruyama S.R."/>
            <person name="Gardinasse L.G."/>
            <person name="Nelson K."/>
            <person name="Ferreira B.R."/>
            <person name="Andrade T.G."/>
            <person name="Santos I.K.F.M."/>
        </authorList>
    </citation>
    <scope>NUCLEOTIDE SEQUENCE</scope>
    <source>
        <strain evidence="1">NSGR</strain>
        <tissue evidence="1">Salivary glands</tissue>
    </source>
</reference>
<evidence type="ECO:0000313" key="1">
    <source>
        <dbReference type="EMBL" id="NIE50088.1"/>
    </source>
</evidence>
<protein>
    <submittedName>
        <fullName evidence="1">Uncharacterized protein</fullName>
    </submittedName>
</protein>
<organism evidence="1">
    <name type="scientific">Rhipicephalus microplus</name>
    <name type="common">Cattle tick</name>
    <name type="synonym">Boophilus microplus</name>
    <dbReference type="NCBI Taxonomy" id="6941"/>
    <lineage>
        <taxon>Eukaryota</taxon>
        <taxon>Metazoa</taxon>
        <taxon>Ecdysozoa</taxon>
        <taxon>Arthropoda</taxon>
        <taxon>Chelicerata</taxon>
        <taxon>Arachnida</taxon>
        <taxon>Acari</taxon>
        <taxon>Parasitiformes</taxon>
        <taxon>Ixodida</taxon>
        <taxon>Ixodoidea</taxon>
        <taxon>Ixodidae</taxon>
        <taxon>Rhipicephalinae</taxon>
        <taxon>Rhipicephalus</taxon>
        <taxon>Boophilus</taxon>
    </lineage>
</organism>